<feature type="transmembrane region" description="Helical" evidence="8">
    <location>
        <begin position="32"/>
        <end position="51"/>
    </location>
</feature>
<feature type="transmembrane region" description="Helical" evidence="8">
    <location>
        <begin position="6"/>
        <end position="25"/>
    </location>
</feature>
<dbReference type="AlphaFoldDB" id="A0A4R5NQG0"/>
<evidence type="ECO:0000313" key="10">
    <source>
        <dbReference type="Proteomes" id="UP000294854"/>
    </source>
</evidence>
<dbReference type="OrthoDB" id="1452595at2"/>
<organism evidence="9 10">
    <name type="scientific">Secundilactobacillus malefermentans</name>
    <dbReference type="NCBI Taxonomy" id="176292"/>
    <lineage>
        <taxon>Bacteria</taxon>
        <taxon>Bacillati</taxon>
        <taxon>Bacillota</taxon>
        <taxon>Bacilli</taxon>
        <taxon>Lactobacillales</taxon>
        <taxon>Lactobacillaceae</taxon>
        <taxon>Secundilactobacillus</taxon>
    </lineage>
</organism>
<dbReference type="InterPro" id="IPR037185">
    <property type="entry name" value="EmrE-like"/>
</dbReference>
<dbReference type="SUPFAM" id="SSF103481">
    <property type="entry name" value="Multidrug resistance efflux transporter EmrE"/>
    <property type="match status" value="2"/>
</dbReference>
<accession>A0A4R5NQG0</accession>
<evidence type="ECO:0000256" key="4">
    <source>
        <dbReference type="ARBA" id="ARBA00022597"/>
    </source>
</evidence>
<evidence type="ECO:0000256" key="6">
    <source>
        <dbReference type="ARBA" id="ARBA00022989"/>
    </source>
</evidence>
<dbReference type="GO" id="GO:0005886">
    <property type="term" value="C:plasma membrane"/>
    <property type="evidence" value="ECO:0007669"/>
    <property type="project" value="UniProtKB-SubCell"/>
</dbReference>
<keyword evidence="5 8" id="KW-0812">Transmembrane</keyword>
<dbReference type="InterPro" id="IPR010651">
    <property type="entry name" value="Sugar_transport"/>
</dbReference>
<comment type="subcellular location">
    <subcellularLocation>
        <location evidence="1">Cell membrane</location>
        <topology evidence="1">Multi-pass membrane protein</topology>
    </subcellularLocation>
</comment>
<dbReference type="GO" id="GO:0015144">
    <property type="term" value="F:carbohydrate transmembrane transporter activity"/>
    <property type="evidence" value="ECO:0007669"/>
    <property type="project" value="InterPro"/>
</dbReference>
<protein>
    <recommendedName>
        <fullName evidence="11">Sugar transport protein</fullName>
    </recommendedName>
</protein>
<feature type="transmembrane region" description="Helical" evidence="8">
    <location>
        <begin position="264"/>
        <end position="284"/>
    </location>
</feature>
<evidence type="ECO:0000256" key="7">
    <source>
        <dbReference type="ARBA" id="ARBA00023136"/>
    </source>
</evidence>
<name>A0A4R5NQG0_9LACO</name>
<evidence type="ECO:0000313" key="9">
    <source>
        <dbReference type="EMBL" id="TDG78863.1"/>
    </source>
</evidence>
<evidence type="ECO:0008006" key="11">
    <source>
        <dbReference type="Google" id="ProtNLM"/>
    </source>
</evidence>
<comment type="similarity">
    <text evidence="2">Belongs to the GRP transporter (TC 2.A.7.5) family.</text>
</comment>
<evidence type="ECO:0000256" key="2">
    <source>
        <dbReference type="ARBA" id="ARBA00006117"/>
    </source>
</evidence>
<feature type="transmembrane region" description="Helical" evidence="8">
    <location>
        <begin position="114"/>
        <end position="135"/>
    </location>
</feature>
<feature type="transmembrane region" description="Helical" evidence="8">
    <location>
        <begin position="234"/>
        <end position="255"/>
    </location>
</feature>
<sequence length="285" mass="30037">MTTLIALIPALAWGSIGLISGKMGGSPSQQTLGMTIGAVIFGVLSLVIFQPTLTTKVWVIGFLSGIFWFFGQLGQFQSMKAIGISKTVPMSTGLQLAGNALAGVVIFHEWKTGAMITSGTIAVIILIIGATLTALRDTKTNAITKKSENIGAGAFALAFSTVGYVLYTVIVTWGSVDSKAIVFPQSIGMLLGALVYSLNKDPWNKGTYKNILTGVVWGVGNFFMFLSIPAVGLAISYSISQMGIVISTFGSIFLLGEKKTSREMVYVTIGSILVIVGGVILSSMR</sequence>
<dbReference type="Proteomes" id="UP000294854">
    <property type="component" value="Unassembled WGS sequence"/>
</dbReference>
<evidence type="ECO:0000256" key="3">
    <source>
        <dbReference type="ARBA" id="ARBA00022448"/>
    </source>
</evidence>
<keyword evidence="10" id="KW-1185">Reference proteome</keyword>
<feature type="transmembrane region" description="Helical" evidence="8">
    <location>
        <begin position="57"/>
        <end position="76"/>
    </location>
</feature>
<comment type="caution">
    <text evidence="9">The sequence shown here is derived from an EMBL/GenBank/DDBJ whole genome shotgun (WGS) entry which is preliminary data.</text>
</comment>
<dbReference type="EMBL" id="PUFO01000030">
    <property type="protein sequence ID" value="TDG78863.1"/>
    <property type="molecule type" value="Genomic_DNA"/>
</dbReference>
<keyword evidence="7 8" id="KW-0472">Membrane</keyword>
<keyword evidence="3" id="KW-0813">Transport</keyword>
<gene>
    <name evidence="9" type="ORF">C5L31_000523</name>
</gene>
<evidence type="ECO:0000256" key="1">
    <source>
        <dbReference type="ARBA" id="ARBA00004651"/>
    </source>
</evidence>
<evidence type="ECO:0000256" key="5">
    <source>
        <dbReference type="ARBA" id="ARBA00022692"/>
    </source>
</evidence>
<feature type="transmembrane region" description="Helical" evidence="8">
    <location>
        <begin position="180"/>
        <end position="198"/>
    </location>
</feature>
<dbReference type="PANTHER" id="PTHR16119:SF17">
    <property type="entry name" value="TRANSMEMBRANE PROTEIN 144"/>
    <property type="match status" value="1"/>
</dbReference>
<keyword evidence="4" id="KW-0762">Sugar transport</keyword>
<dbReference type="PANTHER" id="PTHR16119">
    <property type="entry name" value="TRANSMEMBRANE PROTEIN 144"/>
    <property type="match status" value="1"/>
</dbReference>
<reference evidence="9 10" key="1">
    <citation type="journal article" date="2019" name="Appl. Microbiol. Biotechnol.">
        <title>Uncovering carbohydrate metabolism through a genotype-phenotype association study of 56 lactic acid bacteria genomes.</title>
        <authorList>
            <person name="Buron-Moles G."/>
            <person name="Chailyan A."/>
            <person name="Dolejs I."/>
            <person name="Forster J."/>
            <person name="Miks M.H."/>
        </authorList>
    </citation>
    <scope>NUCLEOTIDE SEQUENCE [LARGE SCALE GENOMIC DNA]</scope>
    <source>
        <strain evidence="9 10">ATCC 49373</strain>
    </source>
</reference>
<dbReference type="Pfam" id="PF06800">
    <property type="entry name" value="Sugar_transport"/>
    <property type="match status" value="1"/>
</dbReference>
<proteinExistence type="inferred from homology"/>
<dbReference type="RefSeq" id="WP_010620627.1">
    <property type="nucleotide sequence ID" value="NZ_CP042371.1"/>
</dbReference>
<evidence type="ECO:0000256" key="8">
    <source>
        <dbReference type="SAM" id="Phobius"/>
    </source>
</evidence>
<keyword evidence="6 8" id="KW-1133">Transmembrane helix</keyword>
<dbReference type="STRING" id="1122149.FD44_GL001021"/>
<feature type="transmembrane region" description="Helical" evidence="8">
    <location>
        <begin position="155"/>
        <end position="174"/>
    </location>
</feature>
<feature type="transmembrane region" description="Helical" evidence="8">
    <location>
        <begin position="210"/>
        <end position="228"/>
    </location>
</feature>